<evidence type="ECO:0000313" key="3">
    <source>
        <dbReference type="Proteomes" id="UP000440713"/>
    </source>
</evidence>
<dbReference type="InterPro" id="IPR018966">
    <property type="entry name" value="VTC_domain"/>
</dbReference>
<dbReference type="Gene3D" id="3.20.100.30">
    <property type="entry name" value="VTC, catalytic tunnel domain"/>
    <property type="match status" value="1"/>
</dbReference>
<reference evidence="2 3" key="1">
    <citation type="submission" date="2019-08" db="EMBL/GenBank/DDBJ databases">
        <title>In-depth cultivation of the pig gut microbiome towards novel bacterial diversity and tailored functional studies.</title>
        <authorList>
            <person name="Wylensek D."/>
            <person name="Hitch T.C.A."/>
            <person name="Clavel T."/>
        </authorList>
    </citation>
    <scope>NUCLEOTIDE SEQUENCE [LARGE SCALE GENOMIC DNA]</scope>
    <source>
        <strain evidence="2 3">WCA-SAB-591-4A-A</strain>
    </source>
</reference>
<protein>
    <submittedName>
        <fullName evidence="2">Polyphosphate polymerase domain-containing protein</fullName>
    </submittedName>
</protein>
<dbReference type="EMBL" id="VUNE01000003">
    <property type="protein sequence ID" value="MST62594.1"/>
    <property type="molecule type" value="Genomic_DNA"/>
</dbReference>
<comment type="caution">
    <text evidence="2">The sequence shown here is derived from an EMBL/GenBank/DDBJ whole genome shotgun (WGS) entry which is preliminary data.</text>
</comment>
<dbReference type="GO" id="GO:0006799">
    <property type="term" value="P:polyphosphate biosynthetic process"/>
    <property type="evidence" value="ECO:0007669"/>
    <property type="project" value="UniProtKB-ARBA"/>
</dbReference>
<proteinExistence type="predicted"/>
<name>A0A6N7XGT0_9FIRM</name>
<dbReference type="Pfam" id="PF09359">
    <property type="entry name" value="VTC"/>
    <property type="match status" value="1"/>
</dbReference>
<dbReference type="RefSeq" id="WP_154537977.1">
    <property type="nucleotide sequence ID" value="NZ_JAQYHJ010000103.1"/>
</dbReference>
<sequence length="240" mass="28660">MKKSINTFKRYEKKYIIDTNQYDKLMMLFKNQMQFDEYSESQINNIYYDTHDFKMIRASIEKPVYKEKIRLRSYGTPEAYDDVFLEIKKKHDGIVYKRRLQMPYSTAKVCMMKNKCMDNTQIGKEIQWSLDYYKPEPKVFIGYHRLAMKGIEDENLRITLDNNLLFRDYDLSLSSGSYGQYLLEKGQYIMEIKTIGGMPLWLSKVLDELKIMPSSFSKYGVAYKTMLRRFLLEEGVVNHD</sequence>
<organism evidence="2 3">
    <name type="scientific">Peptostreptococcus porci</name>
    <dbReference type="NCBI Taxonomy" id="2652282"/>
    <lineage>
        <taxon>Bacteria</taxon>
        <taxon>Bacillati</taxon>
        <taxon>Bacillota</taxon>
        <taxon>Clostridia</taxon>
        <taxon>Peptostreptococcales</taxon>
        <taxon>Peptostreptococcaceae</taxon>
        <taxon>Peptostreptococcus</taxon>
    </lineage>
</organism>
<accession>A0A6N7XGT0</accession>
<evidence type="ECO:0000313" key="2">
    <source>
        <dbReference type="EMBL" id="MST62594.1"/>
    </source>
</evidence>
<evidence type="ECO:0000259" key="1">
    <source>
        <dbReference type="Pfam" id="PF09359"/>
    </source>
</evidence>
<dbReference type="InterPro" id="IPR042267">
    <property type="entry name" value="VTC_sf"/>
</dbReference>
<feature type="domain" description="VTC" evidence="1">
    <location>
        <begin position="9"/>
        <end position="226"/>
    </location>
</feature>
<dbReference type="AlphaFoldDB" id="A0A6N7XGT0"/>
<dbReference type="Proteomes" id="UP000440713">
    <property type="component" value="Unassembled WGS sequence"/>
</dbReference>
<dbReference type="CDD" id="cd07750">
    <property type="entry name" value="PolyPPase_VTC_like"/>
    <property type="match status" value="1"/>
</dbReference>
<keyword evidence="3" id="KW-1185">Reference proteome</keyword>
<gene>
    <name evidence="2" type="ORF">FYJ71_06410</name>
</gene>